<evidence type="ECO:0000313" key="3">
    <source>
        <dbReference type="EMBL" id="SHJ93798.1"/>
    </source>
</evidence>
<keyword evidence="4" id="KW-1185">Reference proteome</keyword>
<gene>
    <name evidence="3" type="ORF">SAMN05443637_101193</name>
</gene>
<dbReference type="Gene3D" id="2.40.160.210">
    <property type="entry name" value="Acyl-CoA thioesterase, double hotdog domain"/>
    <property type="match status" value="1"/>
</dbReference>
<proteinExistence type="predicted"/>
<name>A0A1M6NDG8_PSETH</name>
<dbReference type="EMBL" id="FRAP01000001">
    <property type="protein sequence ID" value="SHJ93798.1"/>
    <property type="molecule type" value="Genomic_DNA"/>
</dbReference>
<dbReference type="Proteomes" id="UP000184363">
    <property type="component" value="Unassembled WGS sequence"/>
</dbReference>
<accession>A0A1M6NDG8</accession>
<dbReference type="InterPro" id="IPR049450">
    <property type="entry name" value="ACOT8-like_C"/>
</dbReference>
<reference evidence="3 4" key="1">
    <citation type="submission" date="2016-11" db="EMBL/GenBank/DDBJ databases">
        <authorList>
            <person name="Jaros S."/>
            <person name="Januszkiewicz K."/>
            <person name="Wedrychowicz H."/>
        </authorList>
    </citation>
    <scope>NUCLEOTIDE SEQUENCE [LARGE SCALE GENOMIC DNA]</scope>
    <source>
        <strain evidence="3 4">DSM 43832</strain>
    </source>
</reference>
<dbReference type="InterPro" id="IPR042171">
    <property type="entry name" value="Acyl-CoA_hotdog"/>
</dbReference>
<evidence type="ECO:0000259" key="1">
    <source>
        <dbReference type="Pfam" id="PF13622"/>
    </source>
</evidence>
<evidence type="ECO:0000259" key="2">
    <source>
        <dbReference type="Pfam" id="PF20789"/>
    </source>
</evidence>
<dbReference type="InterPro" id="IPR029069">
    <property type="entry name" value="HotDog_dom_sf"/>
</dbReference>
<dbReference type="Pfam" id="PF20789">
    <property type="entry name" value="4HBT_3C"/>
    <property type="match status" value="1"/>
</dbReference>
<dbReference type="InterPro" id="IPR049449">
    <property type="entry name" value="TesB_ACOT8-like_N"/>
</dbReference>
<evidence type="ECO:0000313" key="4">
    <source>
        <dbReference type="Proteomes" id="UP000184363"/>
    </source>
</evidence>
<dbReference type="STRING" id="1848.SAMN05443637_101193"/>
<dbReference type="SUPFAM" id="SSF54637">
    <property type="entry name" value="Thioesterase/thiol ester dehydrase-isomerase"/>
    <property type="match status" value="2"/>
</dbReference>
<protein>
    <submittedName>
        <fullName evidence="3">Thioesterase-like superfamily protein</fullName>
    </submittedName>
</protein>
<feature type="domain" description="Acyl-CoA thioesterase-like C-terminal" evidence="2">
    <location>
        <begin position="139"/>
        <end position="271"/>
    </location>
</feature>
<dbReference type="RefSeq" id="WP_234996862.1">
    <property type="nucleotide sequence ID" value="NZ_CALGVN010000042.1"/>
</dbReference>
<organism evidence="3 4">
    <name type="scientific">Pseudonocardia thermophila</name>
    <dbReference type="NCBI Taxonomy" id="1848"/>
    <lineage>
        <taxon>Bacteria</taxon>
        <taxon>Bacillati</taxon>
        <taxon>Actinomycetota</taxon>
        <taxon>Actinomycetes</taxon>
        <taxon>Pseudonocardiales</taxon>
        <taxon>Pseudonocardiaceae</taxon>
        <taxon>Pseudonocardia</taxon>
    </lineage>
</organism>
<dbReference type="Pfam" id="PF13622">
    <property type="entry name" value="4HBT_3"/>
    <property type="match status" value="1"/>
</dbReference>
<dbReference type="AlphaFoldDB" id="A0A1M6NDG8"/>
<feature type="domain" description="Acyl-CoA thioesterase-like N-terminal HotDog" evidence="1">
    <location>
        <begin position="36"/>
        <end position="118"/>
    </location>
</feature>
<sequence>MQDEHPTDENNVSEQAFYLPLDGPDGERFLATAATEGPWSADAQHAGPPSALLVRAVERCAPRPDLQPVRFTFELFGPVPLGELTVHAEVERTGRAVELVAAELAADGRTIVRARAWRVARSDTVAVAGPPAAPLPGPDGVEPQGPLPEHWTCGYIENVEWRWVKGAWLEPGDGAVWGRPRLPLVAGEEMSPVQRVAVVADSGNGISGRLDLREWLYMNTELTIHLHRPPTGEWVGVDARTIIGPTGAGLATTTLHDPSGPVGQGAQALLVRPR</sequence>